<evidence type="ECO:0000313" key="1">
    <source>
        <dbReference type="EMBL" id="AIF09542.1"/>
    </source>
</evidence>
<organism evidence="1">
    <name type="scientific">uncultured marine group II/III euryarchaeote KM3_37_G11</name>
    <dbReference type="NCBI Taxonomy" id="1456444"/>
    <lineage>
        <taxon>Archaea</taxon>
        <taxon>Methanobacteriati</taxon>
        <taxon>Methanobacteriota</taxon>
        <taxon>environmental samples</taxon>
    </lineage>
</organism>
<accession>A0A075H4Y2</accession>
<reference evidence="1" key="1">
    <citation type="journal article" date="2014" name="Genome Biol. Evol.">
        <title>Pangenome evidence for extensive interdomain horizontal transfer affecting lineage core and shell genes in uncultured planktonic thaumarchaeota and euryarchaeota.</title>
        <authorList>
            <person name="Deschamps P."/>
            <person name="Zivanovic Y."/>
            <person name="Moreira D."/>
            <person name="Rodriguez-Valera F."/>
            <person name="Lopez-Garcia P."/>
        </authorList>
    </citation>
    <scope>NUCLEOTIDE SEQUENCE</scope>
</reference>
<sequence>MDSVLRSLEGRRAGRIGLERLRFWEVRSDSSACLAVSRSIFSTRSCIVESFLFKHLLFSFRVLLRSYISKGQVLISYLRVRW</sequence>
<dbReference type="AlphaFoldDB" id="A0A075H4Y2"/>
<protein>
    <submittedName>
        <fullName evidence="1">Uncharacterized protein</fullName>
    </submittedName>
</protein>
<proteinExistence type="predicted"/>
<dbReference type="EMBL" id="KF900866">
    <property type="protein sequence ID" value="AIF09542.1"/>
    <property type="molecule type" value="Genomic_DNA"/>
</dbReference>
<name>A0A075H4Y2_9EURY</name>